<keyword evidence="2" id="KW-0677">Repeat</keyword>
<dbReference type="AlphaFoldDB" id="A0A8A7K826"/>
<dbReference type="PANTHER" id="PTHR43790:SF9">
    <property type="entry name" value="GALACTOFURANOSE TRANSPORTER ATP-BINDING PROTEIN YTFR"/>
    <property type="match status" value="1"/>
</dbReference>
<dbReference type="InterPro" id="IPR027417">
    <property type="entry name" value="P-loop_NTPase"/>
</dbReference>
<dbReference type="InterPro" id="IPR011495">
    <property type="entry name" value="Sig_transdc_His_kin_sub2_dim/P"/>
</dbReference>
<evidence type="ECO:0000313" key="6">
    <source>
        <dbReference type="EMBL" id="QTL97611.1"/>
    </source>
</evidence>
<keyword evidence="7" id="KW-1185">Reference proteome</keyword>
<dbReference type="Pfam" id="PF07568">
    <property type="entry name" value="HisKA_2"/>
    <property type="match status" value="1"/>
</dbReference>
<dbReference type="PROSITE" id="PS50893">
    <property type="entry name" value="ABC_TRANSPORTER_2"/>
    <property type="match status" value="1"/>
</dbReference>
<evidence type="ECO:0000256" key="4">
    <source>
        <dbReference type="ARBA" id="ARBA00022840"/>
    </source>
</evidence>
<dbReference type="SUPFAM" id="SSF55781">
    <property type="entry name" value="GAF domain-like"/>
    <property type="match status" value="1"/>
</dbReference>
<dbReference type="EMBL" id="CP046640">
    <property type="protein sequence ID" value="QTL97611.1"/>
    <property type="molecule type" value="Genomic_DNA"/>
</dbReference>
<reference evidence="6" key="1">
    <citation type="submission" date="2019-12" db="EMBL/GenBank/DDBJ databases">
        <authorList>
            <person name="zhang j."/>
            <person name="sun C.M."/>
        </authorList>
    </citation>
    <scope>NUCLEOTIDE SEQUENCE</scope>
    <source>
        <strain evidence="6">NS-1</strain>
    </source>
</reference>
<evidence type="ECO:0000256" key="1">
    <source>
        <dbReference type="ARBA" id="ARBA00022448"/>
    </source>
</evidence>
<evidence type="ECO:0000256" key="3">
    <source>
        <dbReference type="ARBA" id="ARBA00022741"/>
    </source>
</evidence>
<dbReference type="SUPFAM" id="SSF52540">
    <property type="entry name" value="P-loop containing nucleoside triphosphate hydrolases"/>
    <property type="match status" value="1"/>
</dbReference>
<dbReference type="Gene3D" id="3.30.450.40">
    <property type="match status" value="1"/>
</dbReference>
<dbReference type="InterPro" id="IPR003593">
    <property type="entry name" value="AAA+_ATPase"/>
</dbReference>
<protein>
    <submittedName>
        <fullName evidence="6">ATP-binding cassette domain-containing protein</fullName>
    </submittedName>
</protein>
<keyword evidence="1" id="KW-0813">Transport</keyword>
<accession>A0A8A7K826</accession>
<evidence type="ECO:0000313" key="7">
    <source>
        <dbReference type="Proteomes" id="UP000665020"/>
    </source>
</evidence>
<dbReference type="KEGG" id="ifn:GM661_06235"/>
<dbReference type="Proteomes" id="UP000665020">
    <property type="component" value="Chromosome"/>
</dbReference>
<gene>
    <name evidence="6" type="ORF">GM661_06235</name>
</gene>
<keyword evidence="4 6" id="KW-0067">ATP-binding</keyword>
<evidence type="ECO:0000259" key="5">
    <source>
        <dbReference type="PROSITE" id="PS50893"/>
    </source>
</evidence>
<dbReference type="InterPro" id="IPR050107">
    <property type="entry name" value="ABC_carbohydrate_import_ATPase"/>
</dbReference>
<dbReference type="SMART" id="SM00382">
    <property type="entry name" value="AAA"/>
    <property type="match status" value="1"/>
</dbReference>
<dbReference type="Gene3D" id="3.40.50.300">
    <property type="entry name" value="P-loop containing nucleotide triphosphate hydrolases"/>
    <property type="match status" value="1"/>
</dbReference>
<keyword evidence="3" id="KW-0547">Nucleotide-binding</keyword>
<dbReference type="Pfam" id="PF00005">
    <property type="entry name" value="ABC_tran"/>
    <property type="match status" value="1"/>
</dbReference>
<name>A0A8A7K826_9FIRM</name>
<dbReference type="GO" id="GO:0005524">
    <property type="term" value="F:ATP binding"/>
    <property type="evidence" value="ECO:0007669"/>
    <property type="project" value="UniProtKB-KW"/>
</dbReference>
<dbReference type="InterPro" id="IPR029016">
    <property type="entry name" value="GAF-like_dom_sf"/>
</dbReference>
<evidence type="ECO:0000256" key="2">
    <source>
        <dbReference type="ARBA" id="ARBA00022737"/>
    </source>
</evidence>
<dbReference type="InterPro" id="IPR003018">
    <property type="entry name" value="GAF"/>
</dbReference>
<organism evidence="6 7">
    <name type="scientific">Iocasia fonsfrigidae</name>
    <dbReference type="NCBI Taxonomy" id="2682810"/>
    <lineage>
        <taxon>Bacteria</taxon>
        <taxon>Bacillati</taxon>
        <taxon>Bacillota</taxon>
        <taxon>Clostridia</taxon>
        <taxon>Halanaerobiales</taxon>
        <taxon>Halanaerobiaceae</taxon>
        <taxon>Iocasia</taxon>
    </lineage>
</organism>
<proteinExistence type="predicted"/>
<sequence length="434" mass="49574">MEKNVILEINSLSFYNNDWTNLEDVLLKICKGEIFALIGETGSGKTTLVNILAGIINDYEGRLLYKDYLLVDEVRKREFGFLFENSSLIKELSVAENLALIKYPRRGISPLISWKKVNKQAAKAFDKFGLEIEHHKTIGDLMPEKQKLVEIIKLVLAEPEILVLHEPTNNLNVDTINILYDIINYYTEKGGTVIYVTRQWEEALKVADNIAVLTKGKIAGVLNVDDAKKNPQKLINLYLGNSSNQEAEKDDMGVIDSIFKAAEFLASEYELKDILNFFAERVSGIMGANSCIIDLIDEKAKTVINRVLYNHNNLPQLKLDKKIEIIKNNKLFYLTERDKEFKSFFEDDPVETKTLICAPVLMRSQLAGIIELYYENIFVYSEKEWKYLSTLARQAGIAVEDTRLMGRSALLKESHHRIKNNLQSIISLISIQRN</sequence>
<dbReference type="RefSeq" id="WP_230869233.1">
    <property type="nucleotide sequence ID" value="NZ_CP046640.1"/>
</dbReference>
<dbReference type="Pfam" id="PF13492">
    <property type="entry name" value="GAF_3"/>
    <property type="match status" value="1"/>
</dbReference>
<dbReference type="InterPro" id="IPR003439">
    <property type="entry name" value="ABC_transporter-like_ATP-bd"/>
</dbReference>
<dbReference type="GO" id="GO:0016887">
    <property type="term" value="F:ATP hydrolysis activity"/>
    <property type="evidence" value="ECO:0007669"/>
    <property type="project" value="InterPro"/>
</dbReference>
<dbReference type="PANTHER" id="PTHR43790">
    <property type="entry name" value="CARBOHYDRATE TRANSPORT ATP-BINDING PROTEIN MG119-RELATED"/>
    <property type="match status" value="1"/>
</dbReference>
<feature type="domain" description="ABC transporter" evidence="5">
    <location>
        <begin position="7"/>
        <end position="240"/>
    </location>
</feature>